<dbReference type="WBParaSite" id="MCU_012277-RA">
    <property type="protein sequence ID" value="MCU_012277-RA"/>
    <property type="gene ID" value="MCU_012277"/>
</dbReference>
<protein>
    <submittedName>
        <fullName evidence="1">REJ domain-containing protein</fullName>
    </submittedName>
</protein>
<proteinExistence type="predicted"/>
<accession>A0A5K3FWG5</accession>
<reference evidence="1" key="1">
    <citation type="submission" date="2019-11" db="UniProtKB">
        <authorList>
            <consortium name="WormBaseParasite"/>
        </authorList>
    </citation>
    <scope>IDENTIFICATION</scope>
</reference>
<dbReference type="AlphaFoldDB" id="A0A5K3FWG5"/>
<evidence type="ECO:0000313" key="1">
    <source>
        <dbReference type="WBParaSite" id="MCU_012277-RA"/>
    </source>
</evidence>
<sequence>SGEVLLSQQGITSTASNAAIRWHLYLQFSSTAPSNCSINLATSIKDQTYFQSVTLVFSDSISVPPAMGAATVSISTVGSVQLGGIGTFYITITPFAGTLNNYVLECNAKDVSSNQMLPSRLRFHESAGFNLAYPNVYNNRGECSGNRVNFGKVLSPVPQQSGDLLLAEFVVLAITATNSQGRVTCLLQTSTVSSKSFTALFTPRRTTVLLLPTLLNPSSWTLRVTDVFTRTPLNRPLLPGEVALIEFEFTVPLNTAVNGEPSIEIMSGGDATLDSPHILAVGESVYWGDNYQNCITADATHPSPVSKYTFNMGTLLAKDEDNSKV</sequence>
<name>A0A5K3FWG5_MESCO</name>
<organism evidence="1">
    <name type="scientific">Mesocestoides corti</name>
    <name type="common">Flatworm</name>
    <dbReference type="NCBI Taxonomy" id="53468"/>
    <lineage>
        <taxon>Eukaryota</taxon>
        <taxon>Metazoa</taxon>
        <taxon>Spiralia</taxon>
        <taxon>Lophotrochozoa</taxon>
        <taxon>Platyhelminthes</taxon>
        <taxon>Cestoda</taxon>
        <taxon>Eucestoda</taxon>
        <taxon>Cyclophyllidea</taxon>
        <taxon>Mesocestoididae</taxon>
        <taxon>Mesocestoides</taxon>
    </lineage>
</organism>